<reference evidence="3" key="1">
    <citation type="submission" date="2020-02" db="EMBL/GenBank/DDBJ databases">
        <authorList>
            <person name="Scholz U."/>
            <person name="Mascher M."/>
            <person name="Fiebig A."/>
        </authorList>
    </citation>
    <scope>NUCLEOTIDE SEQUENCE</scope>
</reference>
<dbReference type="EMBL" id="LR746273">
    <property type="protein sequence ID" value="CAA7404194.1"/>
    <property type="molecule type" value="Genomic_DNA"/>
</dbReference>
<accession>A0A7I8L4N4</accession>
<evidence type="ECO:0000313" key="4">
    <source>
        <dbReference type="Proteomes" id="UP000663760"/>
    </source>
</evidence>
<dbReference type="FunFam" id="3.40.50.2000:FF:000108">
    <property type="entry name" value="UDP-glycosyltransferase 83A1"/>
    <property type="match status" value="1"/>
</dbReference>
<proteinExistence type="inferred from homology"/>
<evidence type="ECO:0000313" key="3">
    <source>
        <dbReference type="EMBL" id="CAA7404194.1"/>
    </source>
</evidence>
<dbReference type="OrthoDB" id="5835829at2759"/>
<keyword evidence="4" id="KW-1185">Reference proteome</keyword>
<dbReference type="SUPFAM" id="SSF53756">
    <property type="entry name" value="UDP-Glycosyltransferase/glycogen phosphorylase"/>
    <property type="match status" value="1"/>
</dbReference>
<dbReference type="InterPro" id="IPR002213">
    <property type="entry name" value="UDP_glucos_trans"/>
</dbReference>
<dbReference type="FunFam" id="3.40.50.2000:FF:000056">
    <property type="entry name" value="Glycosyltransferase"/>
    <property type="match status" value="1"/>
</dbReference>
<evidence type="ECO:0000256" key="2">
    <source>
        <dbReference type="ARBA" id="ARBA00022679"/>
    </source>
</evidence>
<name>A0A7I8L4N4_SPIIN</name>
<dbReference type="Gene3D" id="3.40.50.2000">
    <property type="entry name" value="Glycogen Phosphorylase B"/>
    <property type="match status" value="2"/>
</dbReference>
<comment type="similarity">
    <text evidence="1">Belongs to the UDP-glycosyltransferase family.</text>
</comment>
<sequence length="447" mass="48822">MATAASHHALLLPYPTLGHVLPLMEIAHRLVATGFTVTFVNTEHNHRRLLPAAAAGLRLVALPDGLPPGDDREDIGRLTAAVVRIMARHFEELIRETNSGGDCAGEITYMVADQGLGWAFDIAKNAGIPAAAFWAASAATLSTILSIPKLVQDGIILPDGRGTEKETFQLAAGMPVMNQKHLSWNRFGNPAAQQVMFKLFVDNNAATDDGEVLLLCNSFPGIEAPTFSFLPRIIPLGPLLAGRPRFMPEDPGGAAWLDAHPPRSVIYVAFGSLTTFHRRQLEEIAQGLELSGRPFLWVQRSAGGGDDDPPELHRRRGKVLRWAAQQEVLAHPAVACFLTHCGWNSIVEGAANGVPFLCWPCFGDQFLNRDYICDVWRTGLSLPVPAEGEGVVSGEEIRQGVEKVMGDQGMRERALRIREAAERSSREGGDSYRNFQNFVDAMKKKKL</sequence>
<dbReference type="GO" id="GO:0080044">
    <property type="term" value="F:quercetin 7-O-glucosyltransferase activity"/>
    <property type="evidence" value="ECO:0007669"/>
    <property type="project" value="TreeGrafter"/>
</dbReference>
<dbReference type="GO" id="GO:0080043">
    <property type="term" value="F:quercetin 3-O-glucosyltransferase activity"/>
    <property type="evidence" value="ECO:0007669"/>
    <property type="project" value="TreeGrafter"/>
</dbReference>
<dbReference type="PANTHER" id="PTHR11926:SF1412">
    <property type="entry name" value="UDP-GLYCOSYLTRANSFERASE 83A1-LIKE"/>
    <property type="match status" value="1"/>
</dbReference>
<dbReference type="PANTHER" id="PTHR11926">
    <property type="entry name" value="GLUCOSYL/GLUCURONOSYL TRANSFERASES"/>
    <property type="match status" value="1"/>
</dbReference>
<protein>
    <submittedName>
        <fullName evidence="3">Uncharacterized protein</fullName>
    </submittedName>
</protein>
<dbReference type="Proteomes" id="UP000663760">
    <property type="component" value="Chromosome 10"/>
</dbReference>
<dbReference type="AlphaFoldDB" id="A0A7I8L4N4"/>
<dbReference type="CDD" id="cd03784">
    <property type="entry name" value="GT1_Gtf-like"/>
    <property type="match status" value="1"/>
</dbReference>
<keyword evidence="2" id="KW-0808">Transferase</keyword>
<organism evidence="3 4">
    <name type="scientific">Spirodela intermedia</name>
    <name type="common">Intermediate duckweed</name>
    <dbReference type="NCBI Taxonomy" id="51605"/>
    <lineage>
        <taxon>Eukaryota</taxon>
        <taxon>Viridiplantae</taxon>
        <taxon>Streptophyta</taxon>
        <taxon>Embryophyta</taxon>
        <taxon>Tracheophyta</taxon>
        <taxon>Spermatophyta</taxon>
        <taxon>Magnoliopsida</taxon>
        <taxon>Liliopsida</taxon>
        <taxon>Araceae</taxon>
        <taxon>Lemnoideae</taxon>
        <taxon>Spirodela</taxon>
    </lineage>
</organism>
<evidence type="ECO:0000256" key="1">
    <source>
        <dbReference type="ARBA" id="ARBA00009995"/>
    </source>
</evidence>
<dbReference type="Pfam" id="PF00201">
    <property type="entry name" value="UDPGT"/>
    <property type="match status" value="1"/>
</dbReference>
<gene>
    <name evidence="3" type="ORF">SI8410_10014872</name>
</gene>